<gene>
    <name evidence="2" type="ORF">FFL34_00890</name>
</gene>
<accession>A0A5S3QFW2</accession>
<evidence type="ECO:0000256" key="1">
    <source>
        <dbReference type="SAM" id="Phobius"/>
    </source>
</evidence>
<keyword evidence="1" id="KW-1133">Transmembrane helix</keyword>
<dbReference type="RefSeq" id="WP_138600510.1">
    <property type="nucleotide sequence ID" value="NZ_VCIA01000001.1"/>
</dbReference>
<comment type="caution">
    <text evidence="2">The sequence shown here is derived from an EMBL/GenBank/DDBJ whole genome shotgun (WGS) entry which is preliminary data.</text>
</comment>
<feature type="transmembrane region" description="Helical" evidence="1">
    <location>
        <begin position="95"/>
        <end position="113"/>
    </location>
</feature>
<dbReference type="AlphaFoldDB" id="A0A5S3QFW2"/>
<dbReference type="EMBL" id="VCIA01000001">
    <property type="protein sequence ID" value="TMN20824.1"/>
    <property type="molecule type" value="Genomic_DNA"/>
</dbReference>
<protein>
    <submittedName>
        <fullName evidence="2">Uncharacterized protein</fullName>
    </submittedName>
</protein>
<feature type="transmembrane region" description="Helical" evidence="1">
    <location>
        <begin position="32"/>
        <end position="51"/>
    </location>
</feature>
<feature type="transmembrane region" description="Helical" evidence="1">
    <location>
        <begin position="58"/>
        <end position="75"/>
    </location>
</feature>
<dbReference type="Proteomes" id="UP000306980">
    <property type="component" value="Unassembled WGS sequence"/>
</dbReference>
<keyword evidence="1" id="KW-0812">Transmembrane</keyword>
<name>A0A5S3QFW2_9BACI</name>
<evidence type="ECO:0000313" key="2">
    <source>
        <dbReference type="EMBL" id="TMN20824.1"/>
    </source>
</evidence>
<dbReference type="OrthoDB" id="1679483at2"/>
<organism evidence="2 3">
    <name type="scientific">Lentibacillus cibarius</name>
    <dbReference type="NCBI Taxonomy" id="2583219"/>
    <lineage>
        <taxon>Bacteria</taxon>
        <taxon>Bacillati</taxon>
        <taxon>Bacillota</taxon>
        <taxon>Bacilli</taxon>
        <taxon>Bacillales</taxon>
        <taxon>Bacillaceae</taxon>
        <taxon>Lentibacillus</taxon>
    </lineage>
</organism>
<proteinExistence type="predicted"/>
<reference evidence="2 3" key="1">
    <citation type="submission" date="2019-05" db="EMBL/GenBank/DDBJ databases">
        <title>Genomic analysis of Lentibacillus sp. NKC220-2.</title>
        <authorList>
            <person name="Oh Y.J."/>
        </authorList>
    </citation>
    <scope>NUCLEOTIDE SEQUENCE [LARGE SCALE GENOMIC DNA]</scope>
    <source>
        <strain evidence="2 3">NKC220-2</strain>
    </source>
</reference>
<evidence type="ECO:0000313" key="3">
    <source>
        <dbReference type="Proteomes" id="UP000306980"/>
    </source>
</evidence>
<feature type="transmembrane region" description="Helical" evidence="1">
    <location>
        <begin position="120"/>
        <end position="138"/>
    </location>
</feature>
<keyword evidence="1" id="KW-0472">Membrane</keyword>
<sequence>MITDEEILKKAGNLNDLIETQWINQIFLSPSWIFQVVLIIFTYTIFFYLVDKKRITEILLYGSLVAVAFAVYDSIGEQLNYWATLENVLPFQPNFFLGNITLIPLYAMLVYQYNSTWRSYLIWITIWSGLLAFVYYNLILDYFNIFVYIKKFSATIDFFLFLIVGIIVRWIVVSLLKLEEKRKVR</sequence>
<feature type="transmembrane region" description="Helical" evidence="1">
    <location>
        <begin position="158"/>
        <end position="176"/>
    </location>
</feature>